<keyword evidence="3" id="KW-1185">Reference proteome</keyword>
<dbReference type="Proteomes" id="UP000286716">
    <property type="component" value="Unassembled WGS sequence"/>
</dbReference>
<evidence type="ECO:0000256" key="1">
    <source>
        <dbReference type="SAM" id="SignalP"/>
    </source>
</evidence>
<name>A0A428VUM6_AMYBA</name>
<proteinExistence type="predicted"/>
<evidence type="ECO:0000313" key="3">
    <source>
        <dbReference type="Proteomes" id="UP000286716"/>
    </source>
</evidence>
<evidence type="ECO:0000313" key="2">
    <source>
        <dbReference type="EMBL" id="RSM34488.1"/>
    </source>
</evidence>
<reference evidence="2 3" key="1">
    <citation type="submission" date="2018-05" db="EMBL/GenBank/DDBJ databases">
        <title>Evolution of GPA BGCs.</title>
        <authorList>
            <person name="Waglechner N."/>
            <person name="Wright G.D."/>
        </authorList>
    </citation>
    <scope>NUCLEOTIDE SEQUENCE [LARGE SCALE GENOMIC DNA]</scope>
    <source>
        <strain evidence="2 3">DSM 5908</strain>
    </source>
</reference>
<accession>A0A428VUM6</accession>
<protein>
    <recommendedName>
        <fullName evidence="4">DUF2993 domain-containing protein</fullName>
    </recommendedName>
</protein>
<dbReference type="EMBL" id="QHHU01000144">
    <property type="protein sequence ID" value="RSM34488.1"/>
    <property type="molecule type" value="Genomic_DNA"/>
</dbReference>
<sequence length="209" mass="22099">MGGVLSSPLLAATALSPSADAAEVLGTAQDGWLEILWTALVQTETDRRGTTVEAIAPAELIQRDGRRGLRFPLRSAQGDPALANPAHAQGTAAADGGFVLREAAAEVRVTRLAGDVRDEQMSARYMVNNVDSGVRPMFTWHTAEGVLSVVPGVLGAPATLKMSNLPVRMTREMVDLVTTSMRSFGFPDITTDTVVAHVTIQGSYLSPLS</sequence>
<feature type="chain" id="PRO_5019127903" description="DUF2993 domain-containing protein" evidence="1">
    <location>
        <begin position="22"/>
        <end position="209"/>
    </location>
</feature>
<feature type="signal peptide" evidence="1">
    <location>
        <begin position="1"/>
        <end position="21"/>
    </location>
</feature>
<keyword evidence="1" id="KW-0732">Signal</keyword>
<gene>
    <name evidence="2" type="ORF">DMA12_48095</name>
</gene>
<organism evidence="2 3">
    <name type="scientific">Amycolatopsis balhimycina DSM 5908</name>
    <dbReference type="NCBI Taxonomy" id="1081091"/>
    <lineage>
        <taxon>Bacteria</taxon>
        <taxon>Bacillati</taxon>
        <taxon>Actinomycetota</taxon>
        <taxon>Actinomycetes</taxon>
        <taxon>Pseudonocardiales</taxon>
        <taxon>Pseudonocardiaceae</taxon>
        <taxon>Amycolatopsis</taxon>
    </lineage>
</organism>
<comment type="caution">
    <text evidence="2">The sequence shown here is derived from an EMBL/GenBank/DDBJ whole genome shotgun (WGS) entry which is preliminary data.</text>
</comment>
<dbReference type="AlphaFoldDB" id="A0A428VUM6"/>
<evidence type="ECO:0008006" key="4">
    <source>
        <dbReference type="Google" id="ProtNLM"/>
    </source>
</evidence>